<accession>A0ABM5QV71</accession>
<keyword evidence="3" id="KW-1185">Reference proteome</keyword>
<gene>
    <name evidence="2" type="ORF">SLIV_03255</name>
</gene>
<proteinExistence type="predicted"/>
<evidence type="ECO:0000313" key="2">
    <source>
        <dbReference type="EMBL" id="AIJ11677.1"/>
    </source>
</evidence>
<sequence length="77" mass="8093">MAGSPEGAARPSLFAATRPEVGVVAAGAPHTAPDGEVRPRGDVTSVHGARRASQQHRSHDDRGHSDEQRRDTEGSVE</sequence>
<feature type="region of interest" description="Disordered" evidence="1">
    <location>
        <begin position="24"/>
        <end position="77"/>
    </location>
</feature>
<protein>
    <submittedName>
        <fullName evidence="2">Uncharacterized protein</fullName>
    </submittedName>
</protein>
<evidence type="ECO:0000313" key="3">
    <source>
        <dbReference type="Proteomes" id="UP000028682"/>
    </source>
</evidence>
<reference evidence="3" key="1">
    <citation type="submission" date="2014-08" db="EMBL/GenBank/DDBJ databases">
        <title>Complete genome sequence of Streptomyces lividans TK24.</title>
        <authorList>
            <consortium name="StrepSynth"/>
            <person name="Ruckert C."/>
            <person name="Fridjonson O.H."/>
            <person name="Lambert C."/>
            <person name="van Wezel G.P."/>
            <person name="Bernaerts K."/>
            <person name="Anne J."/>
            <person name="Economou A."/>
            <person name="Kalinowski J."/>
        </authorList>
    </citation>
    <scope>NUCLEOTIDE SEQUENCE [LARGE SCALE GENOMIC DNA]</scope>
    <source>
        <strain evidence="3">TK24</strain>
    </source>
</reference>
<evidence type="ECO:0000256" key="1">
    <source>
        <dbReference type="SAM" id="MobiDB-lite"/>
    </source>
</evidence>
<organism evidence="2 3">
    <name type="scientific">Streptomyces lividans TK24</name>
    <dbReference type="NCBI Taxonomy" id="457428"/>
    <lineage>
        <taxon>Bacteria</taxon>
        <taxon>Bacillati</taxon>
        <taxon>Actinomycetota</taxon>
        <taxon>Actinomycetes</taxon>
        <taxon>Kitasatosporales</taxon>
        <taxon>Streptomycetaceae</taxon>
        <taxon>Streptomyces</taxon>
    </lineage>
</organism>
<name>A0ABM5QV71_STRLI</name>
<feature type="compositionally biased region" description="Basic and acidic residues" evidence="1">
    <location>
        <begin position="57"/>
        <end position="77"/>
    </location>
</feature>
<dbReference type="EMBL" id="CP009124">
    <property type="protein sequence ID" value="AIJ11677.1"/>
    <property type="molecule type" value="Genomic_DNA"/>
</dbReference>
<dbReference type="Proteomes" id="UP000028682">
    <property type="component" value="Chromosome"/>
</dbReference>